<dbReference type="SUPFAM" id="SSF54928">
    <property type="entry name" value="RNA-binding domain, RBD"/>
    <property type="match status" value="1"/>
</dbReference>
<feature type="compositionally biased region" description="Low complexity" evidence="2">
    <location>
        <begin position="237"/>
        <end position="255"/>
    </location>
</feature>
<sequence>MECLNRRLGAHKNQGFESLSFQKIQIQRSTPSSNFSRRPYDSLCSETHREIGKTLIPIVASSSSSCYVIVKPNDLGTFAVLDMRRYSPQYYSPPRRSYGGGGGGGGRGRSPPRRRKEQNNGSLLVRNIPLDCRAEELRASFERYGEVRDVYIPKDYYTGEPRGFAFIQFVDSYEAAEAQYHMNGKIFAGREISVVVAAETRKRPEEMRQRTRVREPSGHGGRRSSYYGRSRSRSRSPRYPSGSRSRYRSRSYSPAPRRRGDSISPSRRRRDNPRSPRDLPPLRDGDHDRRPYSPGYDNGAGPIENADGYDKKPMREDKDGRDHWRSPDRASRSPSGSRSRSAELSPPRSR</sequence>
<feature type="compositionally biased region" description="Gly residues" evidence="2">
    <location>
        <begin position="98"/>
        <end position="108"/>
    </location>
</feature>
<feature type="domain" description="RRM" evidence="3">
    <location>
        <begin position="121"/>
        <end position="199"/>
    </location>
</feature>
<dbReference type="Pfam" id="PF00076">
    <property type="entry name" value="RRM_1"/>
    <property type="match status" value="1"/>
</dbReference>
<proteinExistence type="predicted"/>
<evidence type="ECO:0000259" key="3">
    <source>
        <dbReference type="PROSITE" id="PS50102"/>
    </source>
</evidence>
<evidence type="ECO:0000256" key="1">
    <source>
        <dbReference type="PROSITE-ProRule" id="PRU00176"/>
    </source>
</evidence>
<dbReference type="STRING" id="3750.A0A498KR37"/>
<dbReference type="Proteomes" id="UP000290289">
    <property type="component" value="Chromosome 1"/>
</dbReference>
<dbReference type="EMBL" id="RDQH01000327">
    <property type="protein sequence ID" value="RXI08944.1"/>
    <property type="molecule type" value="Genomic_DNA"/>
</dbReference>
<feature type="compositionally biased region" description="Basic and acidic residues" evidence="2">
    <location>
        <begin position="272"/>
        <end position="291"/>
    </location>
</feature>
<dbReference type="PANTHER" id="PTHR48034">
    <property type="entry name" value="TRANSFORMER-2 SEX-DETERMINING PROTEIN-RELATED"/>
    <property type="match status" value="1"/>
</dbReference>
<keyword evidence="5" id="KW-1185">Reference proteome</keyword>
<organism evidence="4 5">
    <name type="scientific">Malus domestica</name>
    <name type="common">Apple</name>
    <name type="synonym">Pyrus malus</name>
    <dbReference type="NCBI Taxonomy" id="3750"/>
    <lineage>
        <taxon>Eukaryota</taxon>
        <taxon>Viridiplantae</taxon>
        <taxon>Streptophyta</taxon>
        <taxon>Embryophyta</taxon>
        <taxon>Tracheophyta</taxon>
        <taxon>Spermatophyta</taxon>
        <taxon>Magnoliopsida</taxon>
        <taxon>eudicotyledons</taxon>
        <taxon>Gunneridae</taxon>
        <taxon>Pentapetalae</taxon>
        <taxon>rosids</taxon>
        <taxon>fabids</taxon>
        <taxon>Rosales</taxon>
        <taxon>Rosaceae</taxon>
        <taxon>Amygdaloideae</taxon>
        <taxon>Maleae</taxon>
        <taxon>Malus</taxon>
    </lineage>
</organism>
<keyword evidence="1" id="KW-0694">RNA-binding</keyword>
<protein>
    <recommendedName>
        <fullName evidence="3">RRM domain-containing protein</fullName>
    </recommendedName>
</protein>
<dbReference type="InterPro" id="IPR050441">
    <property type="entry name" value="RBM"/>
</dbReference>
<dbReference type="InterPro" id="IPR012677">
    <property type="entry name" value="Nucleotide-bd_a/b_plait_sf"/>
</dbReference>
<dbReference type="FunFam" id="3.30.70.330:FF:001011">
    <property type="entry name" value="Serine/arginine-rich SC35-like splicing factor SCL30 isoform A"/>
    <property type="match status" value="1"/>
</dbReference>
<evidence type="ECO:0000256" key="2">
    <source>
        <dbReference type="SAM" id="MobiDB-lite"/>
    </source>
</evidence>
<feature type="compositionally biased region" description="Basic and acidic residues" evidence="2">
    <location>
        <begin position="308"/>
        <end position="331"/>
    </location>
</feature>
<feature type="compositionally biased region" description="Basic and acidic residues" evidence="2">
    <location>
        <begin position="201"/>
        <end position="217"/>
    </location>
</feature>
<comment type="caution">
    <text evidence="4">The sequence shown here is derived from an EMBL/GenBank/DDBJ whole genome shotgun (WGS) entry which is preliminary data.</text>
</comment>
<evidence type="ECO:0000313" key="5">
    <source>
        <dbReference type="Proteomes" id="UP000290289"/>
    </source>
</evidence>
<accession>A0A498KR37</accession>
<evidence type="ECO:0000313" key="4">
    <source>
        <dbReference type="EMBL" id="RXI08944.1"/>
    </source>
</evidence>
<dbReference type="GO" id="GO:0003723">
    <property type="term" value="F:RNA binding"/>
    <property type="evidence" value="ECO:0007669"/>
    <property type="project" value="UniProtKB-UniRule"/>
</dbReference>
<dbReference type="PROSITE" id="PS50102">
    <property type="entry name" value="RRM"/>
    <property type="match status" value="1"/>
</dbReference>
<dbReference type="SMART" id="SM00360">
    <property type="entry name" value="RRM"/>
    <property type="match status" value="1"/>
</dbReference>
<feature type="region of interest" description="Disordered" evidence="2">
    <location>
        <begin position="201"/>
        <end position="350"/>
    </location>
</feature>
<dbReference type="InterPro" id="IPR035979">
    <property type="entry name" value="RBD_domain_sf"/>
</dbReference>
<feature type="region of interest" description="Disordered" evidence="2">
    <location>
        <begin position="91"/>
        <end position="122"/>
    </location>
</feature>
<dbReference type="InterPro" id="IPR000504">
    <property type="entry name" value="RRM_dom"/>
</dbReference>
<dbReference type="Gene3D" id="3.30.70.330">
    <property type="match status" value="1"/>
</dbReference>
<name>A0A498KR37_MALDO</name>
<dbReference type="AlphaFoldDB" id="A0A498KR37"/>
<gene>
    <name evidence="4" type="ORF">DVH24_023088</name>
</gene>
<reference evidence="4 5" key="1">
    <citation type="submission" date="2018-10" db="EMBL/GenBank/DDBJ databases">
        <title>A high-quality apple genome assembly.</title>
        <authorList>
            <person name="Hu J."/>
        </authorList>
    </citation>
    <scope>NUCLEOTIDE SEQUENCE [LARGE SCALE GENOMIC DNA]</scope>
    <source>
        <strain evidence="5">cv. HFTH1</strain>
        <tissue evidence="4">Young leaf</tissue>
    </source>
</reference>